<gene>
    <name evidence="2" type="ORF">NK118_04525</name>
</gene>
<keyword evidence="2" id="KW-0413">Isomerase</keyword>
<dbReference type="Proteomes" id="UP001523565">
    <property type="component" value="Unassembled WGS sequence"/>
</dbReference>
<evidence type="ECO:0000313" key="3">
    <source>
        <dbReference type="Proteomes" id="UP001523565"/>
    </source>
</evidence>
<proteinExistence type="predicted"/>
<organism evidence="2 3">
    <name type="scientific">Ohessyouella blattaphilus</name>
    <dbReference type="NCBI Taxonomy" id="2949333"/>
    <lineage>
        <taxon>Bacteria</taxon>
        <taxon>Bacillati</taxon>
        <taxon>Bacillota</taxon>
        <taxon>Clostridia</taxon>
        <taxon>Lachnospirales</taxon>
        <taxon>Lachnospiraceae</taxon>
        <taxon>Ohessyouella</taxon>
    </lineage>
</organism>
<keyword evidence="3" id="KW-1185">Reference proteome</keyword>
<comment type="caution">
    <text evidence="2">The sequence shown here is derived from an EMBL/GenBank/DDBJ whole genome shotgun (WGS) entry which is preliminary data.</text>
</comment>
<dbReference type="InterPro" id="IPR013022">
    <property type="entry name" value="Xyl_isomerase-like_TIM-brl"/>
</dbReference>
<dbReference type="InterPro" id="IPR050312">
    <property type="entry name" value="IolE/XylAMocC-like"/>
</dbReference>
<accession>A0ABT1EFP1</accession>
<dbReference type="Gene3D" id="3.20.20.150">
    <property type="entry name" value="Divalent-metal-dependent TIM barrel enzymes"/>
    <property type="match status" value="1"/>
</dbReference>
<feature type="domain" description="Xylose isomerase-like TIM barrel" evidence="1">
    <location>
        <begin position="31"/>
        <end position="287"/>
    </location>
</feature>
<sequence length="299" mass="33981">MSRIISATAPCSWGVWWADGTPSGTPYETFLDQAAAAGYQSLELGPDGYLPTDAGKLREELEARALSICAGTACYQFDQEASFATFRPRLEALCKRIKAFDAKYLVAMDESDVGLYSEKKEHFTAEQWHDFLEKIAQMGRFTREEYGIEVVYHPHIKSMIETEEEIIRLLEYTGLNLCFDTGHHAYVNGDGSRGEKSAVTFIRKHPKRIKYLHFKNVDYNILDKVRREHIDSDTAFDIDVMCDLAEGIIDYRELKSVLDEIGYEGVGVIEQDMPRATTEQAFAAAKRNQEYLRIIGMVD</sequence>
<dbReference type="EMBL" id="JAMZFV010000004">
    <property type="protein sequence ID" value="MCP1109514.1"/>
    <property type="molecule type" value="Genomic_DNA"/>
</dbReference>
<dbReference type="SUPFAM" id="SSF51658">
    <property type="entry name" value="Xylose isomerase-like"/>
    <property type="match status" value="1"/>
</dbReference>
<dbReference type="InterPro" id="IPR036237">
    <property type="entry name" value="Xyl_isomerase-like_sf"/>
</dbReference>
<dbReference type="RefSeq" id="WP_262068421.1">
    <property type="nucleotide sequence ID" value="NZ_JAMXOC010000004.1"/>
</dbReference>
<name>A0ABT1EFP1_9FIRM</name>
<dbReference type="PANTHER" id="PTHR12110">
    <property type="entry name" value="HYDROXYPYRUVATE ISOMERASE"/>
    <property type="match status" value="1"/>
</dbReference>
<protein>
    <submittedName>
        <fullName evidence="2">Sugar phosphate isomerase/epimerase</fullName>
    </submittedName>
</protein>
<dbReference type="Pfam" id="PF01261">
    <property type="entry name" value="AP_endonuc_2"/>
    <property type="match status" value="1"/>
</dbReference>
<evidence type="ECO:0000259" key="1">
    <source>
        <dbReference type="Pfam" id="PF01261"/>
    </source>
</evidence>
<evidence type="ECO:0000313" key="2">
    <source>
        <dbReference type="EMBL" id="MCP1109514.1"/>
    </source>
</evidence>
<dbReference type="PANTHER" id="PTHR12110:SF41">
    <property type="entry name" value="INOSOSE DEHYDRATASE"/>
    <property type="match status" value="1"/>
</dbReference>
<dbReference type="GO" id="GO:0016853">
    <property type="term" value="F:isomerase activity"/>
    <property type="evidence" value="ECO:0007669"/>
    <property type="project" value="UniProtKB-KW"/>
</dbReference>
<reference evidence="2 3" key="1">
    <citation type="journal article" date="2022" name="Genome Biol. Evol.">
        <title>Host diet, physiology and behaviors set the stage for Lachnospiraceae cladogenesis.</title>
        <authorList>
            <person name="Vera-Ponce De Leon A."/>
            <person name="Schneider M."/>
            <person name="Jahnes B.C."/>
            <person name="Sadowski V."/>
            <person name="Camuy-Velez L.A."/>
            <person name="Duan J."/>
            <person name="Sabree Z.L."/>
        </authorList>
    </citation>
    <scope>NUCLEOTIDE SEQUENCE [LARGE SCALE GENOMIC DNA]</scope>
    <source>
        <strain evidence="2 3">PAL227</strain>
    </source>
</reference>